<protein>
    <submittedName>
        <fullName evidence="4">Hsp70</fullName>
    </submittedName>
</protein>
<dbReference type="InterPro" id="IPR013126">
    <property type="entry name" value="Hsp_70_fam"/>
</dbReference>
<dbReference type="InterPro" id="IPR029047">
    <property type="entry name" value="HSP70_peptide-bd_sf"/>
</dbReference>
<comment type="caution">
    <text evidence="4">The sequence shown here is derived from an EMBL/GenBank/DDBJ whole genome shotgun (WGS) entry which is preliminary data.</text>
</comment>
<evidence type="ECO:0000256" key="1">
    <source>
        <dbReference type="ARBA" id="ARBA00022741"/>
    </source>
</evidence>
<evidence type="ECO:0000313" key="4">
    <source>
        <dbReference type="EMBL" id="OAO17459.1"/>
    </source>
</evidence>
<dbReference type="Proteomes" id="UP000078348">
    <property type="component" value="Unassembled WGS sequence"/>
</dbReference>
<evidence type="ECO:0000313" key="5">
    <source>
        <dbReference type="Proteomes" id="UP000078348"/>
    </source>
</evidence>
<dbReference type="Gene3D" id="3.90.640.10">
    <property type="entry name" value="Actin, Chain A, domain 4"/>
    <property type="match status" value="1"/>
</dbReference>
<evidence type="ECO:0000256" key="3">
    <source>
        <dbReference type="RuleBase" id="RU003322"/>
    </source>
</evidence>
<accession>A0A196SNP0</accession>
<dbReference type="AlphaFoldDB" id="A0A196SNP0"/>
<proteinExistence type="inferred from homology"/>
<dbReference type="PRINTS" id="PR00301">
    <property type="entry name" value="HEATSHOCK70"/>
</dbReference>
<dbReference type="GO" id="GO:0140662">
    <property type="term" value="F:ATP-dependent protein folding chaperone"/>
    <property type="evidence" value="ECO:0007669"/>
    <property type="project" value="InterPro"/>
</dbReference>
<dbReference type="OrthoDB" id="10538876at2759"/>
<dbReference type="Gene3D" id="3.30.420.40">
    <property type="match status" value="2"/>
</dbReference>
<comment type="similarity">
    <text evidence="3">Belongs to the heat shock protein 70 family.</text>
</comment>
<dbReference type="PANTHER" id="PTHR19375">
    <property type="entry name" value="HEAT SHOCK PROTEIN 70KDA"/>
    <property type="match status" value="1"/>
</dbReference>
<keyword evidence="1 3" id="KW-0547">Nucleotide-binding</keyword>
<organism evidence="4 5">
    <name type="scientific">Blastocystis sp. subtype 1 (strain ATCC 50177 / NandII)</name>
    <dbReference type="NCBI Taxonomy" id="478820"/>
    <lineage>
        <taxon>Eukaryota</taxon>
        <taxon>Sar</taxon>
        <taxon>Stramenopiles</taxon>
        <taxon>Bigyra</taxon>
        <taxon>Opalozoa</taxon>
        <taxon>Opalinata</taxon>
        <taxon>Blastocystidae</taxon>
        <taxon>Blastocystis</taxon>
    </lineage>
</organism>
<keyword evidence="5" id="KW-1185">Reference proteome</keyword>
<evidence type="ECO:0000256" key="2">
    <source>
        <dbReference type="ARBA" id="ARBA00022840"/>
    </source>
</evidence>
<gene>
    <name evidence="4" type="ORF">AV274_0802</name>
</gene>
<dbReference type="STRING" id="478820.A0A196SNP0"/>
<sequence length="609" mass="68442">MDSETTIAGIDLGTSNSSIGVVKDGVVVIVTDYSGNRSGILYGQEAKKKMVQHPENTIYHIKRILGLQYSDPTVQEEIKSVPFTITKDHFGRPIISVEFANGRQYFNVETLNGMLISYLVGLAEQYTNRKIHDIVITCPAYFTENQRRSVMDAGTVAGYNVLCVLNEPTAAAIAYGFDVVEKESLVLVYDLGGGTFDVSLMKASHNHYTVCGVDGDTHCGGMDFDRIIAGMIEEALQNQGITISKSNTRSQMRLLERAEKAKIELSVVTSTTIDDSVWGDNEEFDITRVEFERRAKKLIDKTIMIVTRLLEKTNMTTEQVDEVVLIGGSSRIPCIRHRLEELFGAEKISEKIHPEEAVARGATMRAMTINSKNDVSLLFESGMPDLESLEALDAIPDGIVISDCIPMAIGIRQYNDKMSVLFKKNQPYPCKKERKYTTAGNQTKMLSFQVYQGDSEYYYDNKLICGFEVQLGDMEPDEKMIIHITANYDENGILQIVAEDRKRNEKKVVTISRQSTNLTATEIEEMQKRVVDTQELSHELELQSNYISHSASLKQFIQQHSAKLEKKAGKEYVSQVLNGLLPAESLDCDTLRLMIERIDEVIQYFRKCV</sequence>
<dbReference type="PROSITE" id="PS00329">
    <property type="entry name" value="HSP70_2"/>
    <property type="match status" value="1"/>
</dbReference>
<dbReference type="InterPro" id="IPR018181">
    <property type="entry name" value="Heat_shock_70_CS"/>
</dbReference>
<dbReference type="InterPro" id="IPR043129">
    <property type="entry name" value="ATPase_NBD"/>
</dbReference>
<dbReference type="Gene3D" id="2.60.34.10">
    <property type="entry name" value="Substrate Binding Domain Of DNAk, Chain A, domain 1"/>
    <property type="match status" value="1"/>
</dbReference>
<reference evidence="4 5" key="1">
    <citation type="submission" date="2016-05" db="EMBL/GenBank/DDBJ databases">
        <title>Nuclear genome of Blastocystis sp. subtype 1 NandII.</title>
        <authorList>
            <person name="Gentekaki E."/>
            <person name="Curtis B."/>
            <person name="Stairs C."/>
            <person name="Eme L."/>
            <person name="Herman E."/>
            <person name="Klimes V."/>
            <person name="Arias M.C."/>
            <person name="Elias M."/>
            <person name="Hilliou F."/>
            <person name="Klute M."/>
            <person name="Malik S.-B."/>
            <person name="Pightling A."/>
            <person name="Rachubinski R."/>
            <person name="Salas D."/>
            <person name="Schlacht A."/>
            <person name="Suga H."/>
            <person name="Archibald J."/>
            <person name="Ball S.G."/>
            <person name="Clark G."/>
            <person name="Dacks J."/>
            <person name="Van Der Giezen M."/>
            <person name="Tsaousis A."/>
            <person name="Roger A."/>
        </authorList>
    </citation>
    <scope>NUCLEOTIDE SEQUENCE [LARGE SCALE GENOMIC DNA]</scope>
    <source>
        <strain evidence="5">ATCC 50177 / NandII</strain>
    </source>
</reference>
<name>A0A196SNP0_BLAHN</name>
<dbReference type="SUPFAM" id="SSF100920">
    <property type="entry name" value="Heat shock protein 70kD (HSP70), peptide-binding domain"/>
    <property type="match status" value="1"/>
</dbReference>
<dbReference type="GO" id="GO:0005524">
    <property type="term" value="F:ATP binding"/>
    <property type="evidence" value="ECO:0007669"/>
    <property type="project" value="UniProtKB-KW"/>
</dbReference>
<dbReference type="PROSITE" id="PS00297">
    <property type="entry name" value="HSP70_1"/>
    <property type="match status" value="1"/>
</dbReference>
<dbReference type="EMBL" id="LXWW01000029">
    <property type="protein sequence ID" value="OAO17459.1"/>
    <property type="molecule type" value="Genomic_DNA"/>
</dbReference>
<dbReference type="FunFam" id="3.90.640.10:FF:000003">
    <property type="entry name" value="Molecular chaperone DnaK"/>
    <property type="match status" value="1"/>
</dbReference>
<keyword evidence="2 3" id="KW-0067">ATP-binding</keyword>
<dbReference type="SUPFAM" id="SSF53067">
    <property type="entry name" value="Actin-like ATPase domain"/>
    <property type="match status" value="2"/>
</dbReference>
<dbReference type="Pfam" id="PF00012">
    <property type="entry name" value="HSP70"/>
    <property type="match status" value="1"/>
</dbReference>
<dbReference type="FunFam" id="3.30.30.30:FF:000005">
    <property type="entry name" value="Heat shock protein ssb1"/>
    <property type="match status" value="1"/>
</dbReference>